<dbReference type="GO" id="GO:0006515">
    <property type="term" value="P:protein quality control for misfolded or incompletely synthesized proteins"/>
    <property type="evidence" value="ECO:0007669"/>
    <property type="project" value="UniProtKB-UniRule"/>
</dbReference>
<feature type="site" description="Discriminates between blocked and unblocked aminoacyl-tRNA" evidence="7">
    <location>
        <position position="31"/>
    </location>
</feature>
<protein>
    <recommendedName>
        <fullName evidence="6 7">Peptidyl-tRNA hydrolase</fullName>
        <shortName evidence="7">Pth</shortName>
        <ecNumber evidence="1 7">3.1.1.29</ecNumber>
    </recommendedName>
</protein>
<evidence type="ECO:0000256" key="7">
    <source>
        <dbReference type="HAMAP-Rule" id="MF_00083"/>
    </source>
</evidence>
<evidence type="ECO:0000256" key="9">
    <source>
        <dbReference type="RuleBase" id="RU004320"/>
    </source>
</evidence>
<dbReference type="InterPro" id="IPR018171">
    <property type="entry name" value="Pept_tRNA_hydro_CS"/>
</dbReference>
<feature type="binding site" evidence="7">
    <location>
        <position position="36"/>
    </location>
    <ligand>
        <name>tRNA</name>
        <dbReference type="ChEBI" id="CHEBI:17843"/>
    </ligand>
</feature>
<sequence>MSGLLGLGTQPDPANSEEGGPIVLILSGQGNPGEKYAKNRHNAGFLVLDEIHAAYGFQPWRSKFESEIAEGFVGPDRVKTLLVKPQTFYNETGRALSKVAQFYKLSADDIVVLHDEIDLAPGRLRLKQGGGHSGNNGIRSMIAHFGENFRRVRIGVGHPGDKSRVMPYVLSDFSKADHDWFDPLVKAISDALPFLAGGNDERFQTEVMRLAPAPKNDPKQQR</sequence>
<keyword evidence="7" id="KW-0963">Cytoplasm</keyword>
<feature type="binding site" evidence="7">
    <location>
        <position position="136"/>
    </location>
    <ligand>
        <name>tRNA</name>
        <dbReference type="ChEBI" id="CHEBI:17843"/>
    </ligand>
</feature>
<keyword evidence="2 7" id="KW-0820">tRNA-binding</keyword>
<dbReference type="Pfam" id="PF01195">
    <property type="entry name" value="Pept_tRNA_hydro"/>
    <property type="match status" value="1"/>
</dbReference>
<dbReference type="PATRIC" id="fig|1280948.3.peg.1056"/>
<feature type="region of interest" description="Disordered" evidence="10">
    <location>
        <begin position="1"/>
        <end position="20"/>
    </location>
</feature>
<feature type="site" description="Stabilizes the basic form of H active site to accept a proton" evidence="7">
    <location>
        <position position="115"/>
    </location>
</feature>
<dbReference type="Proteomes" id="UP000024547">
    <property type="component" value="Unassembled WGS sequence"/>
</dbReference>
<evidence type="ECO:0000256" key="6">
    <source>
        <dbReference type="ARBA" id="ARBA00050038"/>
    </source>
</evidence>
<dbReference type="GO" id="GO:0005737">
    <property type="term" value="C:cytoplasm"/>
    <property type="evidence" value="ECO:0007669"/>
    <property type="project" value="UniProtKB-SubCell"/>
</dbReference>
<dbReference type="GO" id="GO:0072344">
    <property type="term" value="P:rescue of stalled ribosome"/>
    <property type="evidence" value="ECO:0007669"/>
    <property type="project" value="UniProtKB-UniRule"/>
</dbReference>
<dbReference type="AlphaFoldDB" id="A0A059E7J4"/>
<evidence type="ECO:0000313" key="12">
    <source>
        <dbReference type="Proteomes" id="UP000024547"/>
    </source>
</evidence>
<organism evidence="11 12">
    <name type="scientific">Hyphomonas atlantica</name>
    <dbReference type="NCBI Taxonomy" id="1280948"/>
    <lineage>
        <taxon>Bacteria</taxon>
        <taxon>Pseudomonadati</taxon>
        <taxon>Pseudomonadota</taxon>
        <taxon>Alphaproteobacteria</taxon>
        <taxon>Hyphomonadales</taxon>
        <taxon>Hyphomonadaceae</taxon>
        <taxon>Hyphomonas</taxon>
    </lineage>
</organism>
<dbReference type="EC" id="3.1.1.29" evidence="1 7"/>
<reference evidence="11 12" key="1">
    <citation type="journal article" date="2014" name="Antonie Van Leeuwenhoek">
        <title>Hyphomonas beringensis sp. nov. and Hyphomonas chukchiensis sp. nov., isolated from surface seawater of the Bering Sea and Chukchi Sea.</title>
        <authorList>
            <person name="Li C."/>
            <person name="Lai Q."/>
            <person name="Li G."/>
            <person name="Dong C."/>
            <person name="Wang J."/>
            <person name="Liao Y."/>
            <person name="Shao Z."/>
        </authorList>
    </citation>
    <scope>NUCLEOTIDE SEQUENCE [LARGE SCALE GENOMIC DNA]</scope>
    <source>
        <strain evidence="11 12">22II1-22F38</strain>
    </source>
</reference>
<dbReference type="HAMAP" id="MF_00083">
    <property type="entry name" value="Pept_tRNA_hydro_bact"/>
    <property type="match status" value="1"/>
</dbReference>
<keyword evidence="3 7" id="KW-0378">Hydrolase</keyword>
<dbReference type="eggNOG" id="COG0193">
    <property type="taxonomic scope" value="Bacteria"/>
</dbReference>
<dbReference type="PANTHER" id="PTHR17224">
    <property type="entry name" value="PEPTIDYL-TRNA HYDROLASE"/>
    <property type="match status" value="1"/>
</dbReference>
<evidence type="ECO:0000256" key="10">
    <source>
        <dbReference type="SAM" id="MobiDB-lite"/>
    </source>
</evidence>
<dbReference type="Gene3D" id="3.40.50.1470">
    <property type="entry name" value="Peptidyl-tRNA hydrolase"/>
    <property type="match status" value="1"/>
</dbReference>
<evidence type="ECO:0000313" key="11">
    <source>
        <dbReference type="EMBL" id="KCZ63618.1"/>
    </source>
</evidence>
<dbReference type="InterPro" id="IPR001328">
    <property type="entry name" value="Pept_tRNA_hydro"/>
</dbReference>
<name>A0A059E7J4_9PROT</name>
<comment type="subunit">
    <text evidence="7">Monomer.</text>
</comment>
<dbReference type="EMBL" id="AWFH01000005">
    <property type="protein sequence ID" value="KCZ63618.1"/>
    <property type="molecule type" value="Genomic_DNA"/>
</dbReference>
<dbReference type="STRING" id="1280948.HY36_14090"/>
<feature type="binding site" evidence="7">
    <location>
        <position position="90"/>
    </location>
    <ligand>
        <name>tRNA</name>
        <dbReference type="ChEBI" id="CHEBI:17843"/>
    </ligand>
</feature>
<evidence type="ECO:0000256" key="1">
    <source>
        <dbReference type="ARBA" id="ARBA00013260"/>
    </source>
</evidence>
<evidence type="ECO:0000256" key="4">
    <source>
        <dbReference type="ARBA" id="ARBA00022884"/>
    </source>
</evidence>
<comment type="subcellular location">
    <subcellularLocation>
        <location evidence="7">Cytoplasm</location>
    </subcellularLocation>
</comment>
<comment type="catalytic activity">
    <reaction evidence="7 8">
        <text>an N-acyl-L-alpha-aminoacyl-tRNA + H2O = an N-acyl-L-amino acid + a tRNA + H(+)</text>
        <dbReference type="Rhea" id="RHEA:54448"/>
        <dbReference type="Rhea" id="RHEA-COMP:10123"/>
        <dbReference type="Rhea" id="RHEA-COMP:13883"/>
        <dbReference type="ChEBI" id="CHEBI:15377"/>
        <dbReference type="ChEBI" id="CHEBI:15378"/>
        <dbReference type="ChEBI" id="CHEBI:59874"/>
        <dbReference type="ChEBI" id="CHEBI:78442"/>
        <dbReference type="ChEBI" id="CHEBI:138191"/>
        <dbReference type="EC" id="3.1.1.29"/>
    </reaction>
</comment>
<evidence type="ECO:0000256" key="8">
    <source>
        <dbReference type="RuleBase" id="RU000673"/>
    </source>
</evidence>
<comment type="function">
    <text evidence="7">Catalyzes the release of premature peptidyl moieties from peptidyl-tRNA molecules trapped in stalled 50S ribosomal subunits, and thus maintains levels of free tRNAs and 50S ribosomes.</text>
</comment>
<evidence type="ECO:0000256" key="2">
    <source>
        <dbReference type="ARBA" id="ARBA00022555"/>
    </source>
</evidence>
<dbReference type="PROSITE" id="PS01195">
    <property type="entry name" value="PEPT_TRNA_HYDROL_1"/>
    <property type="match status" value="1"/>
</dbReference>
<dbReference type="SUPFAM" id="SSF53178">
    <property type="entry name" value="Peptidyl-tRNA hydrolase-like"/>
    <property type="match status" value="1"/>
</dbReference>
<dbReference type="PANTHER" id="PTHR17224:SF1">
    <property type="entry name" value="PEPTIDYL-TRNA HYDROLASE"/>
    <property type="match status" value="1"/>
</dbReference>
<gene>
    <name evidence="7" type="primary">pth</name>
    <name evidence="11" type="ORF">HY36_14090</name>
</gene>
<dbReference type="NCBIfam" id="TIGR00447">
    <property type="entry name" value="pth"/>
    <property type="match status" value="1"/>
</dbReference>
<dbReference type="GO" id="GO:0004045">
    <property type="term" value="F:peptidyl-tRNA hydrolase activity"/>
    <property type="evidence" value="ECO:0007669"/>
    <property type="project" value="UniProtKB-UniRule"/>
</dbReference>
<evidence type="ECO:0000256" key="5">
    <source>
        <dbReference type="ARBA" id="ARBA00038063"/>
    </source>
</evidence>
<proteinExistence type="inferred from homology"/>
<feature type="active site" description="Proton acceptor" evidence="7">
    <location>
        <position position="41"/>
    </location>
</feature>
<comment type="caution">
    <text evidence="11">The sequence shown here is derived from an EMBL/GenBank/DDBJ whole genome shotgun (WGS) entry which is preliminary data.</text>
</comment>
<comment type="similarity">
    <text evidence="5 7 9">Belongs to the PTH family.</text>
</comment>
<dbReference type="CDD" id="cd00462">
    <property type="entry name" value="PTH"/>
    <property type="match status" value="1"/>
</dbReference>
<accession>A0A059E7J4</accession>
<feature type="binding site" evidence="7">
    <location>
        <position position="88"/>
    </location>
    <ligand>
        <name>tRNA</name>
        <dbReference type="ChEBI" id="CHEBI:17843"/>
    </ligand>
</feature>
<keyword evidence="4 7" id="KW-0694">RNA-binding</keyword>
<dbReference type="InterPro" id="IPR036416">
    <property type="entry name" value="Pept_tRNA_hydro_sf"/>
</dbReference>
<comment type="function">
    <text evidence="7">Hydrolyzes ribosome-free peptidyl-tRNAs (with 1 or more amino acids incorporated), which drop off the ribosome during protein synthesis, or as a result of ribosome stalling.</text>
</comment>
<keyword evidence="12" id="KW-1185">Reference proteome</keyword>
<evidence type="ECO:0000256" key="3">
    <source>
        <dbReference type="ARBA" id="ARBA00022801"/>
    </source>
</evidence>
<dbReference type="GO" id="GO:0000049">
    <property type="term" value="F:tRNA binding"/>
    <property type="evidence" value="ECO:0007669"/>
    <property type="project" value="UniProtKB-UniRule"/>
</dbReference>